<name>A0ABM1M9V8_NICVS</name>
<dbReference type="GeneID" id="108558836"/>
<dbReference type="RefSeq" id="XP_017771358.1">
    <property type="nucleotide sequence ID" value="XM_017915869.1"/>
</dbReference>
<evidence type="ECO:0000313" key="6">
    <source>
        <dbReference type="Proteomes" id="UP000695000"/>
    </source>
</evidence>
<keyword evidence="2 4" id="KW-0328">Glycosyltransferase</keyword>
<reference evidence="7" key="1">
    <citation type="submission" date="2025-08" db="UniProtKB">
        <authorList>
            <consortium name="RefSeq"/>
        </authorList>
    </citation>
    <scope>IDENTIFICATION</scope>
    <source>
        <tissue evidence="7">Whole Larva</tissue>
    </source>
</reference>
<protein>
    <recommendedName>
        <fullName evidence="5">UDP-glucuronosyltransferase</fullName>
        <ecNumber evidence="5">2.4.1.17</ecNumber>
    </recommendedName>
</protein>
<comment type="catalytic activity">
    <reaction evidence="5">
        <text>glucuronate acceptor + UDP-alpha-D-glucuronate = acceptor beta-D-glucuronoside + UDP + H(+)</text>
        <dbReference type="Rhea" id="RHEA:21032"/>
        <dbReference type="ChEBI" id="CHEBI:15378"/>
        <dbReference type="ChEBI" id="CHEBI:58052"/>
        <dbReference type="ChEBI" id="CHEBI:58223"/>
        <dbReference type="ChEBI" id="CHEBI:132367"/>
        <dbReference type="ChEBI" id="CHEBI:132368"/>
        <dbReference type="EC" id="2.4.1.17"/>
    </reaction>
</comment>
<dbReference type="EC" id="2.4.1.17" evidence="5"/>
<dbReference type="PANTHER" id="PTHR48043">
    <property type="entry name" value="EG:EG0003.4 PROTEIN-RELATED"/>
    <property type="match status" value="1"/>
</dbReference>
<dbReference type="PROSITE" id="PS00375">
    <property type="entry name" value="UDPGT"/>
    <property type="match status" value="1"/>
</dbReference>
<keyword evidence="3 4" id="KW-0808">Transferase</keyword>
<accession>A0ABM1M9V8</accession>
<dbReference type="Pfam" id="PF00201">
    <property type="entry name" value="UDPGT"/>
    <property type="match status" value="1"/>
</dbReference>
<comment type="similarity">
    <text evidence="1 4">Belongs to the UDP-glycosyltransferase family.</text>
</comment>
<organism evidence="6 7">
    <name type="scientific">Nicrophorus vespilloides</name>
    <name type="common">Boreal carrion beetle</name>
    <dbReference type="NCBI Taxonomy" id="110193"/>
    <lineage>
        <taxon>Eukaryota</taxon>
        <taxon>Metazoa</taxon>
        <taxon>Ecdysozoa</taxon>
        <taxon>Arthropoda</taxon>
        <taxon>Hexapoda</taxon>
        <taxon>Insecta</taxon>
        <taxon>Pterygota</taxon>
        <taxon>Neoptera</taxon>
        <taxon>Endopterygota</taxon>
        <taxon>Coleoptera</taxon>
        <taxon>Polyphaga</taxon>
        <taxon>Staphyliniformia</taxon>
        <taxon>Silphidae</taxon>
        <taxon>Nicrophorinae</taxon>
        <taxon>Nicrophorus</taxon>
    </lineage>
</organism>
<sequence>MDVIKSALLLLLVVTTLCNGAKILGVFPHPSKSSFLLGKTLMKELAVRGHEVTMISPFPLEKPVKNYTDVTMRRVMEWKYEVMKEIGDPDLGIVRKLIAFYGTLPKAVEMIYEEPELIELLKSGKKFDVAINMMGYTEAVLGIGHLLNATNIAFSIMGGMPIYNYHSGIPSPYAYVPNTFYIYNDKMTFLQRVMNTIFSLSFNLMIHFSHYPKQRETLKKYHPTLELDDLIRDVDLYLLNSHFATESPRPHLTNTIQIGGYHLHEKEELPVEFRRFMDGSKHGVILFSLGTNIQSANLKPETIQSFIDAFSKSKYTFLMKYEKDLPNLPKNIMISKWLPQKAILEHRNCKAFIMHGGLGGIAEAVFSGVPMVAIPFFNDQRKNVAEGLDFGYMIQLDFTNMTEEIVTDAIAEIIENPKYKNAAKFRSDIYRNQEIDPMDKAIFWIEHVIKHRGAKHMKPMVTQLAWYQYLLMDVFGFLFVILMISLTLIYVTVKTLINLCRKSSNKLKSM</sequence>
<dbReference type="InterPro" id="IPR035595">
    <property type="entry name" value="UDP_glycos_trans_CS"/>
</dbReference>
<evidence type="ECO:0000256" key="1">
    <source>
        <dbReference type="ARBA" id="ARBA00009995"/>
    </source>
</evidence>
<feature type="signal peptide" evidence="5">
    <location>
        <begin position="1"/>
        <end position="20"/>
    </location>
</feature>
<keyword evidence="5" id="KW-1133">Transmembrane helix</keyword>
<keyword evidence="5" id="KW-0732">Signal</keyword>
<dbReference type="InterPro" id="IPR002213">
    <property type="entry name" value="UDP_glucos_trans"/>
</dbReference>
<dbReference type="CDD" id="cd03784">
    <property type="entry name" value="GT1_Gtf-like"/>
    <property type="match status" value="1"/>
</dbReference>
<dbReference type="Proteomes" id="UP000695000">
    <property type="component" value="Unplaced"/>
</dbReference>
<evidence type="ECO:0000256" key="5">
    <source>
        <dbReference type="RuleBase" id="RU362059"/>
    </source>
</evidence>
<dbReference type="SUPFAM" id="SSF53756">
    <property type="entry name" value="UDP-Glycosyltransferase/glycogen phosphorylase"/>
    <property type="match status" value="1"/>
</dbReference>
<evidence type="ECO:0000313" key="7">
    <source>
        <dbReference type="RefSeq" id="XP_017771358.1"/>
    </source>
</evidence>
<feature type="chain" id="PRO_5045000893" description="UDP-glucuronosyltransferase" evidence="5">
    <location>
        <begin position="21"/>
        <end position="510"/>
    </location>
</feature>
<keyword evidence="5" id="KW-0472">Membrane</keyword>
<dbReference type="PANTHER" id="PTHR48043:SF159">
    <property type="entry name" value="EG:EG0003.4 PROTEIN-RELATED"/>
    <property type="match status" value="1"/>
</dbReference>
<proteinExistence type="inferred from homology"/>
<keyword evidence="5" id="KW-0812">Transmembrane</keyword>
<comment type="subcellular location">
    <subcellularLocation>
        <location evidence="5">Membrane</location>
        <topology evidence="5">Single-pass membrane protein</topology>
    </subcellularLocation>
</comment>
<feature type="transmembrane region" description="Helical" evidence="5">
    <location>
        <begin position="466"/>
        <end position="493"/>
    </location>
</feature>
<dbReference type="Gene3D" id="3.40.50.2000">
    <property type="entry name" value="Glycogen Phosphorylase B"/>
    <property type="match status" value="1"/>
</dbReference>
<gene>
    <name evidence="7" type="primary">LOC108558836</name>
</gene>
<evidence type="ECO:0000256" key="4">
    <source>
        <dbReference type="RuleBase" id="RU003718"/>
    </source>
</evidence>
<keyword evidence="6" id="KW-1185">Reference proteome</keyword>
<dbReference type="InterPro" id="IPR050271">
    <property type="entry name" value="UDP-glycosyltransferase"/>
</dbReference>
<evidence type="ECO:0000256" key="2">
    <source>
        <dbReference type="ARBA" id="ARBA00022676"/>
    </source>
</evidence>
<evidence type="ECO:0000256" key="3">
    <source>
        <dbReference type="ARBA" id="ARBA00022679"/>
    </source>
</evidence>